<feature type="signal peptide" evidence="1">
    <location>
        <begin position="1"/>
        <end position="27"/>
    </location>
</feature>
<evidence type="ECO:0000313" key="3">
    <source>
        <dbReference type="Proteomes" id="UP000070539"/>
    </source>
</evidence>
<name>A0A136WHV9_9FIRM</name>
<keyword evidence="1" id="KW-0732">Signal</keyword>
<dbReference type="AlphaFoldDB" id="A0A136WHV9"/>
<dbReference type="OrthoDB" id="9785192at2"/>
<proteinExistence type="predicted"/>
<keyword evidence="3" id="KW-1185">Reference proteome</keyword>
<dbReference type="PANTHER" id="PTHR34387:SF2">
    <property type="entry name" value="SLR1258 PROTEIN"/>
    <property type="match status" value="1"/>
</dbReference>
<sequence>MKKLKTLLLTASLAAALAFGSATSVFAAEGATITTNGTGIVSVQPDIATISLSIQTTGKTADAAQSENNKISSKVVSKLEEMGIAKDKIITSYSSVYPTYQYDDVTGKATISGYRANANLEVAIKDIDNAGTYIDGALKAGATGFNSVVFSLENPNEFYIQALQAAVKNASISANAIAAAYGKPLGQIQAVEEHASYASYQESADYNQKALSGTSAYGSSDRGTEIQYNKIQVTANITATYGL</sequence>
<dbReference type="Proteomes" id="UP000070539">
    <property type="component" value="Unassembled WGS sequence"/>
</dbReference>
<dbReference type="PANTHER" id="PTHR34387">
    <property type="entry name" value="SLR1258 PROTEIN"/>
    <property type="match status" value="1"/>
</dbReference>
<accession>A0A136WHV9</accession>
<protein>
    <submittedName>
        <fullName evidence="2">26 kDa periplasmic immunogenic protein</fullName>
    </submittedName>
</protein>
<gene>
    <name evidence="2" type="ORF">CLNEO_02290</name>
</gene>
<dbReference type="Pfam" id="PF04402">
    <property type="entry name" value="SIMPL"/>
    <property type="match status" value="1"/>
</dbReference>
<dbReference type="RefSeq" id="WP_066083639.1">
    <property type="nucleotide sequence ID" value="NZ_LRVM01000001.1"/>
</dbReference>
<reference evidence="2 3" key="1">
    <citation type="submission" date="2016-01" db="EMBL/GenBank/DDBJ databases">
        <title>Genome sequence of Clostridium neopropionicum X4, DSM-3847.</title>
        <authorList>
            <person name="Poehlein A."/>
            <person name="Beck M.H."/>
            <person name="Bengelsdorf F.R."/>
            <person name="Daniel R."/>
            <person name="Duerre P."/>
        </authorList>
    </citation>
    <scope>NUCLEOTIDE SEQUENCE [LARGE SCALE GENOMIC DNA]</scope>
    <source>
        <strain evidence="2 3">DSM-3847</strain>
    </source>
</reference>
<dbReference type="GO" id="GO:0006974">
    <property type="term" value="P:DNA damage response"/>
    <property type="evidence" value="ECO:0007669"/>
    <property type="project" value="TreeGrafter"/>
</dbReference>
<feature type="chain" id="PRO_5007479402" evidence="1">
    <location>
        <begin position="28"/>
        <end position="243"/>
    </location>
</feature>
<dbReference type="EMBL" id="LRVM01000001">
    <property type="protein sequence ID" value="KXL54132.1"/>
    <property type="molecule type" value="Genomic_DNA"/>
</dbReference>
<evidence type="ECO:0000256" key="1">
    <source>
        <dbReference type="SAM" id="SignalP"/>
    </source>
</evidence>
<dbReference type="InterPro" id="IPR007497">
    <property type="entry name" value="SIMPL/DUF541"/>
</dbReference>
<dbReference type="Gene3D" id="3.30.110.170">
    <property type="entry name" value="Protein of unknown function (DUF541), domain 1"/>
    <property type="match status" value="1"/>
</dbReference>
<organism evidence="2 3">
    <name type="scientific">Anaerotignum neopropionicum</name>
    <dbReference type="NCBI Taxonomy" id="36847"/>
    <lineage>
        <taxon>Bacteria</taxon>
        <taxon>Bacillati</taxon>
        <taxon>Bacillota</taxon>
        <taxon>Clostridia</taxon>
        <taxon>Lachnospirales</taxon>
        <taxon>Anaerotignaceae</taxon>
        <taxon>Anaerotignum</taxon>
    </lineage>
</organism>
<dbReference type="Gene3D" id="3.30.70.2970">
    <property type="entry name" value="Protein of unknown function (DUF541), domain 2"/>
    <property type="match status" value="1"/>
</dbReference>
<dbReference type="InterPro" id="IPR052022">
    <property type="entry name" value="26kDa_periplasmic_antigen"/>
</dbReference>
<comment type="caution">
    <text evidence="2">The sequence shown here is derived from an EMBL/GenBank/DDBJ whole genome shotgun (WGS) entry which is preliminary data.</text>
</comment>
<evidence type="ECO:0000313" key="2">
    <source>
        <dbReference type="EMBL" id="KXL54132.1"/>
    </source>
</evidence>